<evidence type="ECO:0000256" key="4">
    <source>
        <dbReference type="ARBA" id="ARBA00022490"/>
    </source>
</evidence>
<evidence type="ECO:0000256" key="6">
    <source>
        <dbReference type="ARBA" id="ARBA00023186"/>
    </source>
</evidence>
<evidence type="ECO:0000313" key="15">
    <source>
        <dbReference type="Proteomes" id="UP001151234"/>
    </source>
</evidence>
<comment type="subunit">
    <text evidence="3 10">Homodimer.</text>
</comment>
<dbReference type="PANTHER" id="PTHR21237:SF23">
    <property type="entry name" value="GRPE PROTEIN HOMOLOG, MITOCHONDRIAL"/>
    <property type="match status" value="1"/>
</dbReference>
<comment type="function">
    <text evidence="7 10 11">Participates actively in the response to hyperosmotic and heat shock by preventing the aggregation of stress-denatured proteins, in association with DnaK and GrpE. It is the nucleotide exchange factor for DnaK and may function as a thermosensor. Unfolded proteins bind initially to DnaJ; upon interaction with the DnaJ-bound protein, DnaK hydrolyzes its bound ATP, resulting in the formation of a stable complex. GrpE releases ADP from DnaK; ATP binding to DnaK triggers the release of the substrate protein, thus completing the reaction cycle. Several rounds of ATP-dependent interactions between DnaJ, DnaK and GrpE are required for fully efficient folding.</text>
</comment>
<dbReference type="GO" id="GO:0042803">
    <property type="term" value="F:protein homodimerization activity"/>
    <property type="evidence" value="ECO:0007669"/>
    <property type="project" value="InterPro"/>
</dbReference>
<organism evidence="14 15">
    <name type="scientific">Hoeflea prorocentri</name>
    <dbReference type="NCBI Taxonomy" id="1922333"/>
    <lineage>
        <taxon>Bacteria</taxon>
        <taxon>Pseudomonadati</taxon>
        <taxon>Pseudomonadota</taxon>
        <taxon>Alphaproteobacteria</taxon>
        <taxon>Hyphomicrobiales</taxon>
        <taxon>Rhizobiaceae</taxon>
        <taxon>Hoeflea</taxon>
    </lineage>
</organism>
<proteinExistence type="inferred from homology"/>
<evidence type="ECO:0000256" key="2">
    <source>
        <dbReference type="ARBA" id="ARBA00009054"/>
    </source>
</evidence>
<dbReference type="Pfam" id="PF01025">
    <property type="entry name" value="GrpE"/>
    <property type="match status" value="1"/>
</dbReference>
<dbReference type="InterPro" id="IPR013805">
    <property type="entry name" value="GrpE_CC"/>
</dbReference>
<keyword evidence="4 10" id="KW-0963">Cytoplasm</keyword>
<dbReference type="Gene3D" id="2.30.22.10">
    <property type="entry name" value="Head domain of nucleotide exchange factor GrpE"/>
    <property type="match status" value="1"/>
</dbReference>
<dbReference type="Gene3D" id="3.90.20.20">
    <property type="match status" value="1"/>
</dbReference>
<dbReference type="HAMAP" id="MF_01151">
    <property type="entry name" value="GrpE"/>
    <property type="match status" value="1"/>
</dbReference>
<dbReference type="SUPFAM" id="SSF58014">
    <property type="entry name" value="Coiled-coil domain of nucleotide exchange factor GrpE"/>
    <property type="match status" value="1"/>
</dbReference>
<dbReference type="NCBIfam" id="NF010739">
    <property type="entry name" value="PRK14141.1"/>
    <property type="match status" value="1"/>
</dbReference>
<comment type="subcellular location">
    <subcellularLocation>
        <location evidence="1 10">Cytoplasm</location>
    </subcellularLocation>
</comment>
<comment type="similarity">
    <text evidence="2 10 12">Belongs to the GrpE family.</text>
</comment>
<evidence type="ECO:0000256" key="1">
    <source>
        <dbReference type="ARBA" id="ARBA00004496"/>
    </source>
</evidence>
<evidence type="ECO:0000256" key="11">
    <source>
        <dbReference type="RuleBase" id="RU000639"/>
    </source>
</evidence>
<dbReference type="PRINTS" id="PR00773">
    <property type="entry name" value="GRPEPROTEIN"/>
</dbReference>
<dbReference type="SUPFAM" id="SSF51064">
    <property type="entry name" value="Head domain of nucleotide exchange factor GrpE"/>
    <property type="match status" value="1"/>
</dbReference>
<feature type="region of interest" description="Disordered" evidence="13">
    <location>
        <begin position="202"/>
        <end position="222"/>
    </location>
</feature>
<evidence type="ECO:0000256" key="7">
    <source>
        <dbReference type="ARBA" id="ARBA00053401"/>
    </source>
</evidence>
<dbReference type="FunFam" id="2.30.22.10:FF:000001">
    <property type="entry name" value="Protein GrpE"/>
    <property type="match status" value="1"/>
</dbReference>
<dbReference type="GO" id="GO:0051082">
    <property type="term" value="F:unfolded protein binding"/>
    <property type="evidence" value="ECO:0007669"/>
    <property type="project" value="TreeGrafter"/>
</dbReference>
<dbReference type="AlphaFoldDB" id="A0A9X3ZJF6"/>
<dbReference type="InterPro" id="IPR009012">
    <property type="entry name" value="GrpE_head"/>
</dbReference>
<dbReference type="Proteomes" id="UP001151234">
    <property type="component" value="Unassembled WGS sequence"/>
</dbReference>
<evidence type="ECO:0000313" key="14">
    <source>
        <dbReference type="EMBL" id="MDA5400853.1"/>
    </source>
</evidence>
<keyword evidence="5 10" id="KW-0346">Stress response</keyword>
<protein>
    <recommendedName>
        <fullName evidence="8 10">Protein GrpE</fullName>
    </recommendedName>
    <alternativeName>
        <fullName evidence="9 10">HSP-70 cofactor</fullName>
    </alternativeName>
</protein>
<keyword evidence="15" id="KW-1185">Reference proteome</keyword>
<dbReference type="GO" id="GO:0006457">
    <property type="term" value="P:protein folding"/>
    <property type="evidence" value="ECO:0007669"/>
    <property type="project" value="InterPro"/>
</dbReference>
<dbReference type="GO" id="GO:0005737">
    <property type="term" value="C:cytoplasm"/>
    <property type="evidence" value="ECO:0007669"/>
    <property type="project" value="UniProtKB-SubCell"/>
</dbReference>
<dbReference type="GO" id="GO:0000774">
    <property type="term" value="F:adenyl-nucleotide exchange factor activity"/>
    <property type="evidence" value="ECO:0007669"/>
    <property type="project" value="InterPro"/>
</dbReference>
<accession>A0A9X3ZJF6</accession>
<sequence>MSDETKKTDIGAEDGVNSAAAGPAEANQPGEPGPADTASPNDGPEAGQPSPLELLAAERDELKDKYLRLAAEMDNLRRRTARDVRDAKTYSVSNFARDMLAVSDDLRRALDAIPAEARETADAGLKALMEGVELTERSMLSALERHGVTRLSPAGQKFDPNFHQAMFEVPNPDVPNNTVVEVVQDGYVIGDRVLRPAMVGVAKGGPKQPVESPAETTTGDAE</sequence>
<evidence type="ECO:0000256" key="10">
    <source>
        <dbReference type="HAMAP-Rule" id="MF_01151"/>
    </source>
</evidence>
<dbReference type="NCBIfam" id="NF010738">
    <property type="entry name" value="PRK14140.1"/>
    <property type="match status" value="1"/>
</dbReference>
<dbReference type="RefSeq" id="WP_267992677.1">
    <property type="nucleotide sequence ID" value="NZ_JAPJZI010000001.1"/>
</dbReference>
<dbReference type="PANTHER" id="PTHR21237">
    <property type="entry name" value="GRPE PROTEIN"/>
    <property type="match status" value="1"/>
</dbReference>
<gene>
    <name evidence="10 14" type="primary">grpE</name>
    <name evidence="14" type="ORF">OQ273_19930</name>
</gene>
<evidence type="ECO:0000256" key="8">
    <source>
        <dbReference type="ARBA" id="ARBA00072274"/>
    </source>
</evidence>
<evidence type="ECO:0000256" key="3">
    <source>
        <dbReference type="ARBA" id="ARBA00011738"/>
    </source>
</evidence>
<evidence type="ECO:0000256" key="5">
    <source>
        <dbReference type="ARBA" id="ARBA00023016"/>
    </source>
</evidence>
<dbReference type="EMBL" id="JAPJZI010000001">
    <property type="protein sequence ID" value="MDA5400853.1"/>
    <property type="molecule type" value="Genomic_DNA"/>
</dbReference>
<evidence type="ECO:0000256" key="12">
    <source>
        <dbReference type="RuleBase" id="RU004478"/>
    </source>
</evidence>
<evidence type="ECO:0000256" key="9">
    <source>
        <dbReference type="ARBA" id="ARBA00076414"/>
    </source>
</evidence>
<reference evidence="14" key="1">
    <citation type="submission" date="2022-11" db="EMBL/GenBank/DDBJ databases">
        <title>Draft genome sequence of Hoeflea poritis E7-10 and Hoeflea prorocentri PM5-8, separated from scleractinian coral Porites lutea and marine dinoflagellate.</title>
        <authorList>
            <person name="Zhang G."/>
            <person name="Wei Q."/>
            <person name="Cai L."/>
        </authorList>
    </citation>
    <scope>NUCLEOTIDE SEQUENCE</scope>
    <source>
        <strain evidence="14">PM5-8</strain>
    </source>
</reference>
<comment type="caution">
    <text evidence="14">The sequence shown here is derived from an EMBL/GenBank/DDBJ whole genome shotgun (WGS) entry which is preliminary data.</text>
</comment>
<dbReference type="GO" id="GO:0051087">
    <property type="term" value="F:protein-folding chaperone binding"/>
    <property type="evidence" value="ECO:0007669"/>
    <property type="project" value="InterPro"/>
</dbReference>
<dbReference type="InterPro" id="IPR000740">
    <property type="entry name" value="GrpE"/>
</dbReference>
<evidence type="ECO:0000256" key="13">
    <source>
        <dbReference type="SAM" id="MobiDB-lite"/>
    </source>
</evidence>
<keyword evidence="6 10" id="KW-0143">Chaperone</keyword>
<feature type="compositionally biased region" description="Basic and acidic residues" evidence="13">
    <location>
        <begin position="1"/>
        <end position="10"/>
    </location>
</feature>
<name>A0A9X3ZJF6_9HYPH</name>
<dbReference type="NCBIfam" id="NF010748">
    <property type="entry name" value="PRK14150.1"/>
    <property type="match status" value="1"/>
</dbReference>
<dbReference type="PROSITE" id="PS01071">
    <property type="entry name" value="GRPE"/>
    <property type="match status" value="1"/>
</dbReference>
<dbReference type="CDD" id="cd00446">
    <property type="entry name" value="GrpE"/>
    <property type="match status" value="1"/>
</dbReference>
<feature type="region of interest" description="Disordered" evidence="13">
    <location>
        <begin position="1"/>
        <end position="53"/>
    </location>
</feature>